<dbReference type="EMBL" id="CP050831">
    <property type="protein sequence ID" value="QIU97509.1"/>
    <property type="molecule type" value="Genomic_DNA"/>
</dbReference>
<name>A0A6H0KWF5_9BACE</name>
<dbReference type="Proteomes" id="UP000501780">
    <property type="component" value="Chromosome"/>
</dbReference>
<organism evidence="1 2">
    <name type="scientific">Bacteroides faecium</name>
    <dbReference type="NCBI Taxonomy" id="2715212"/>
    <lineage>
        <taxon>Bacteria</taxon>
        <taxon>Pseudomonadati</taxon>
        <taxon>Bacteroidota</taxon>
        <taxon>Bacteroidia</taxon>
        <taxon>Bacteroidales</taxon>
        <taxon>Bacteroidaceae</taxon>
        <taxon>Bacteroides</taxon>
    </lineage>
</organism>
<evidence type="ECO:0000313" key="2">
    <source>
        <dbReference type="Proteomes" id="UP000501780"/>
    </source>
</evidence>
<dbReference type="AlphaFoldDB" id="A0A6H0KWF5"/>
<protein>
    <submittedName>
        <fullName evidence="1">Uncharacterized protein</fullName>
    </submittedName>
</protein>
<dbReference type="KEGG" id="bfc:BacF7301_13465"/>
<accession>A0A6H0KWF5</accession>
<reference evidence="1 2" key="1">
    <citation type="submission" date="2020-03" db="EMBL/GenBank/DDBJ databases">
        <title>Genomic analysis of Bacteroides faecium CBA7301.</title>
        <authorList>
            <person name="Kim J."/>
            <person name="Roh S.W."/>
        </authorList>
    </citation>
    <scope>NUCLEOTIDE SEQUENCE [LARGE SCALE GENOMIC DNA]</scope>
    <source>
        <strain evidence="1 2">CBA7301</strain>
    </source>
</reference>
<keyword evidence="2" id="KW-1185">Reference proteome</keyword>
<proteinExistence type="predicted"/>
<evidence type="ECO:0000313" key="1">
    <source>
        <dbReference type="EMBL" id="QIU97509.1"/>
    </source>
</evidence>
<sequence>MLLVSSTIGAQEQNDEQAAKYRRSSIYSMLVRHTEKKFGNEIMEEYLKLPVPDKYDNHNLNVRLVETTDEKQQEEEITRFLEKNQVAKRLVAKWFERNKETGVCDMKLISERGQYNATDLDVRLARKTARGVATLSDAGEELISNTFIMVNDIRYVDKENTSKAFGMGIRLLGSVATIATGVNFADMGENAAALAESIKGFKVIVNSYLYKLEWNDDVANKFYTQYYLDGPDKVKAEEFLKDNGTFKLKFIGKQSVRSNKTTMSSNYEPADMIRKVVCRALDESVLELQRSFDVFKVKTPLYGVNGKEVYAQVGLKEGVSQESKYEVLEKNLDESTGKTTYKRVGVIEPVSGKIWDNRYMAAEDQTLNSKLKYTTFKKVSGSDFFEGMLIREIK</sequence>
<gene>
    <name evidence="1" type="ORF">BacF7301_13465</name>
</gene>